<gene>
    <name evidence="2" type="ORF">FXN61_41195</name>
</gene>
<organism evidence="2 3">
    <name type="scientific">Lentzea indica</name>
    <dbReference type="NCBI Taxonomy" id="2604800"/>
    <lineage>
        <taxon>Bacteria</taxon>
        <taxon>Bacillati</taxon>
        <taxon>Actinomycetota</taxon>
        <taxon>Actinomycetes</taxon>
        <taxon>Pseudonocardiales</taxon>
        <taxon>Pseudonocardiaceae</taxon>
        <taxon>Lentzea</taxon>
    </lineage>
</organism>
<comment type="caution">
    <text evidence="2">The sequence shown here is derived from an EMBL/GenBank/DDBJ whole genome shotgun (WGS) entry which is preliminary data.</text>
</comment>
<dbReference type="Proteomes" id="UP001515943">
    <property type="component" value="Unassembled WGS sequence"/>
</dbReference>
<reference evidence="2 3" key="1">
    <citation type="submission" date="2019-08" db="EMBL/GenBank/DDBJ databases">
        <title>Lentzea from Indian Himalayas.</title>
        <authorList>
            <person name="Mandal S."/>
            <person name="Mallick Gupta A."/>
            <person name="Maiti P.K."/>
            <person name="Sarkar J."/>
            <person name="Mandal S."/>
        </authorList>
    </citation>
    <scope>NUCLEOTIDE SEQUENCE [LARGE SCALE GENOMIC DNA]</scope>
    <source>
        <strain evidence="2 3">PSKA42</strain>
    </source>
</reference>
<accession>A0ABX1FUT5</accession>
<name>A0ABX1FUT5_9PSEU</name>
<keyword evidence="1" id="KW-0472">Membrane</keyword>
<sequence>MHIDWTGLGQVLGVSLVLGAGVVTLFSAGIAIADRGHRVVPAVSFLACAALVAYGICLVALH</sequence>
<feature type="transmembrane region" description="Helical" evidence="1">
    <location>
        <begin position="39"/>
        <end position="61"/>
    </location>
</feature>
<keyword evidence="1" id="KW-1133">Transmembrane helix</keyword>
<keyword evidence="3" id="KW-1185">Reference proteome</keyword>
<protein>
    <submittedName>
        <fullName evidence="2">Uncharacterized protein</fullName>
    </submittedName>
</protein>
<proteinExistence type="predicted"/>
<evidence type="ECO:0000313" key="2">
    <source>
        <dbReference type="EMBL" id="NKE62799.1"/>
    </source>
</evidence>
<evidence type="ECO:0000256" key="1">
    <source>
        <dbReference type="SAM" id="Phobius"/>
    </source>
</evidence>
<evidence type="ECO:0000313" key="3">
    <source>
        <dbReference type="Proteomes" id="UP001515943"/>
    </source>
</evidence>
<dbReference type="EMBL" id="VSRL01000286">
    <property type="protein sequence ID" value="NKE62799.1"/>
    <property type="molecule type" value="Genomic_DNA"/>
</dbReference>
<feature type="transmembrane region" description="Helical" evidence="1">
    <location>
        <begin position="12"/>
        <end position="33"/>
    </location>
</feature>
<keyword evidence="1" id="KW-0812">Transmembrane</keyword>